<dbReference type="Gene3D" id="3.90.228.20">
    <property type="match status" value="1"/>
</dbReference>
<dbReference type="PANTHER" id="PTHR30031">
    <property type="entry name" value="PHOSPHOENOLPYRUVATE CARBOXYKINASE ATP"/>
    <property type="match status" value="1"/>
</dbReference>
<dbReference type="PROSITE" id="PS00532">
    <property type="entry name" value="PEPCK_ATP"/>
    <property type="match status" value="1"/>
</dbReference>
<dbReference type="InterPro" id="IPR001272">
    <property type="entry name" value="PEP_carboxykinase_ATP"/>
</dbReference>
<proteinExistence type="predicted"/>
<dbReference type="GO" id="GO:0005524">
    <property type="term" value="F:ATP binding"/>
    <property type="evidence" value="ECO:0007669"/>
    <property type="project" value="InterPro"/>
</dbReference>
<dbReference type="AlphaFoldDB" id="A0A498I3N7"/>
<dbReference type="GO" id="GO:0005829">
    <property type="term" value="C:cytosol"/>
    <property type="evidence" value="ECO:0007669"/>
    <property type="project" value="TreeGrafter"/>
</dbReference>
<protein>
    <submittedName>
        <fullName evidence="1">Uncharacterized protein</fullName>
    </submittedName>
</protein>
<dbReference type="Pfam" id="PF01293">
    <property type="entry name" value="PEPCK_ATP"/>
    <property type="match status" value="1"/>
</dbReference>
<dbReference type="InterPro" id="IPR013035">
    <property type="entry name" value="PEP_carboxykinase_C"/>
</dbReference>
<keyword evidence="2" id="KW-1185">Reference proteome</keyword>
<dbReference type="Gene3D" id="2.170.8.10">
    <property type="entry name" value="Phosphoenolpyruvate Carboxykinase, domain 2"/>
    <property type="match status" value="1"/>
</dbReference>
<sequence>MNSKLTYLGLINCVKSLYLLKAYIIRFEKFLHAVNKFDFSPSVLQFESTEFCGFTQLQSSLLQHLHREVDEIGSICPVYKIPYRRRGTGKTTLSTDHNRYLIGDDEHCWGNNGVSNIEGVCYAKCIDLSMDKEPDIWNAIKFGTVLENVLFDDHNREVDYSEKSVTGKLSRSIISIFRFANALCYLLDWKCSISLKILSLIHVHLASPLSWKIARVKCFH</sequence>
<dbReference type="InterPro" id="IPR015994">
    <property type="entry name" value="PEPCK_ATP_CS"/>
</dbReference>
<gene>
    <name evidence="1" type="ORF">DVH24_001916</name>
</gene>
<comment type="caution">
    <text evidence="1">The sequence shown here is derived from an EMBL/GenBank/DDBJ whole genome shotgun (WGS) entry which is preliminary data.</text>
</comment>
<dbReference type="Proteomes" id="UP000290289">
    <property type="component" value="Chromosome 13"/>
</dbReference>
<dbReference type="PANTHER" id="PTHR30031:SF0">
    <property type="entry name" value="PHOSPHOENOLPYRUVATE CARBOXYKINASE (ATP)"/>
    <property type="match status" value="1"/>
</dbReference>
<dbReference type="GO" id="GO:0006094">
    <property type="term" value="P:gluconeogenesis"/>
    <property type="evidence" value="ECO:0007669"/>
    <property type="project" value="InterPro"/>
</dbReference>
<reference evidence="1 2" key="1">
    <citation type="submission" date="2018-10" db="EMBL/GenBank/DDBJ databases">
        <title>A high-quality apple genome assembly.</title>
        <authorList>
            <person name="Hu J."/>
        </authorList>
    </citation>
    <scope>NUCLEOTIDE SEQUENCE [LARGE SCALE GENOMIC DNA]</scope>
    <source>
        <strain evidence="2">cv. HFTH1</strain>
        <tissue evidence="1">Young leaf</tissue>
    </source>
</reference>
<organism evidence="1 2">
    <name type="scientific">Malus domestica</name>
    <name type="common">Apple</name>
    <name type="synonym">Pyrus malus</name>
    <dbReference type="NCBI Taxonomy" id="3750"/>
    <lineage>
        <taxon>Eukaryota</taxon>
        <taxon>Viridiplantae</taxon>
        <taxon>Streptophyta</taxon>
        <taxon>Embryophyta</taxon>
        <taxon>Tracheophyta</taxon>
        <taxon>Spermatophyta</taxon>
        <taxon>Magnoliopsida</taxon>
        <taxon>eudicotyledons</taxon>
        <taxon>Gunneridae</taxon>
        <taxon>Pentapetalae</taxon>
        <taxon>rosids</taxon>
        <taxon>fabids</taxon>
        <taxon>Rosales</taxon>
        <taxon>Rosaceae</taxon>
        <taxon>Amygdaloideae</taxon>
        <taxon>Maleae</taxon>
        <taxon>Malus</taxon>
    </lineage>
</organism>
<evidence type="ECO:0000313" key="2">
    <source>
        <dbReference type="Proteomes" id="UP000290289"/>
    </source>
</evidence>
<dbReference type="EMBL" id="RDQH01000339">
    <property type="protein sequence ID" value="RXH78398.1"/>
    <property type="molecule type" value="Genomic_DNA"/>
</dbReference>
<accession>A0A498I3N7</accession>
<dbReference type="SUPFAM" id="SSF53795">
    <property type="entry name" value="PEP carboxykinase-like"/>
    <property type="match status" value="1"/>
</dbReference>
<dbReference type="GO" id="GO:0004612">
    <property type="term" value="F:phosphoenolpyruvate carboxykinase (ATP) activity"/>
    <property type="evidence" value="ECO:0007669"/>
    <property type="project" value="InterPro"/>
</dbReference>
<evidence type="ECO:0000313" key="1">
    <source>
        <dbReference type="EMBL" id="RXH78398.1"/>
    </source>
</evidence>
<name>A0A498I3N7_MALDO</name>